<accession>A0A4U0NMN5</accession>
<proteinExistence type="predicted"/>
<evidence type="ECO:0000313" key="2">
    <source>
        <dbReference type="Proteomes" id="UP000308697"/>
    </source>
</evidence>
<keyword evidence="2" id="KW-1185">Reference proteome</keyword>
<dbReference type="RefSeq" id="WP_136739522.1">
    <property type="nucleotide sequence ID" value="NZ_SUMB01000003.1"/>
</dbReference>
<reference evidence="1 2" key="1">
    <citation type="submission" date="2019-04" db="EMBL/GenBank/DDBJ databases">
        <title>Streptomyces piniterrae sp. nov., a heliquinomycin-producing actinomycete isolated from rhizosphere soil of Pinus yunnanensis.</title>
        <authorList>
            <person name="Zhuang X."/>
            <person name="Zhao J."/>
        </authorList>
    </citation>
    <scope>NUCLEOTIDE SEQUENCE [LARGE SCALE GENOMIC DNA]</scope>
    <source>
        <strain evidence="2">jys28</strain>
    </source>
</reference>
<dbReference type="AlphaFoldDB" id="A0A4U0NMN5"/>
<sequence>MLAEALTALATAGGTAVVQAASTEEWTTFRRRLAGWFGRGDTERERAELARLEQTAAALEAAGPDEAERVRIRQEAGWEARFATLLESLEDGERERVAAELRALLEEHQRDMAAGGVSAGAGGLAVGGNVEIRAEGGSIAAGVINGGAQIGPRPSPDPSQG</sequence>
<dbReference type="Proteomes" id="UP000308697">
    <property type="component" value="Unassembled WGS sequence"/>
</dbReference>
<dbReference type="OrthoDB" id="3544267at2"/>
<name>A0A4U0NMN5_9ACTN</name>
<evidence type="ECO:0000313" key="1">
    <source>
        <dbReference type="EMBL" id="TJZ55711.1"/>
    </source>
</evidence>
<gene>
    <name evidence="1" type="ORF">FCH28_10365</name>
</gene>
<protein>
    <submittedName>
        <fullName evidence="1">Uncharacterized protein</fullName>
    </submittedName>
</protein>
<comment type="caution">
    <text evidence="1">The sequence shown here is derived from an EMBL/GenBank/DDBJ whole genome shotgun (WGS) entry which is preliminary data.</text>
</comment>
<organism evidence="1 2">
    <name type="scientific">Streptomyces piniterrae</name>
    <dbReference type="NCBI Taxonomy" id="2571125"/>
    <lineage>
        <taxon>Bacteria</taxon>
        <taxon>Bacillati</taxon>
        <taxon>Actinomycetota</taxon>
        <taxon>Actinomycetes</taxon>
        <taxon>Kitasatosporales</taxon>
        <taxon>Streptomycetaceae</taxon>
        <taxon>Streptomyces</taxon>
    </lineage>
</organism>
<dbReference type="EMBL" id="SUMB01000003">
    <property type="protein sequence ID" value="TJZ55711.1"/>
    <property type="molecule type" value="Genomic_DNA"/>
</dbReference>